<proteinExistence type="predicted"/>
<dbReference type="EMBL" id="KV460216">
    <property type="protein sequence ID" value="OBT98529.1"/>
    <property type="molecule type" value="Genomic_DNA"/>
</dbReference>
<organism evidence="6 7">
    <name type="scientific">Pseudogymnoascus verrucosus</name>
    <dbReference type="NCBI Taxonomy" id="342668"/>
    <lineage>
        <taxon>Eukaryota</taxon>
        <taxon>Fungi</taxon>
        <taxon>Dikarya</taxon>
        <taxon>Ascomycota</taxon>
        <taxon>Pezizomycotina</taxon>
        <taxon>Leotiomycetes</taxon>
        <taxon>Thelebolales</taxon>
        <taxon>Thelebolaceae</taxon>
        <taxon>Pseudogymnoascus</taxon>
    </lineage>
</organism>
<keyword evidence="7" id="KW-1185">Reference proteome</keyword>
<evidence type="ECO:0000259" key="5">
    <source>
        <dbReference type="Pfam" id="PF01494"/>
    </source>
</evidence>
<evidence type="ECO:0000256" key="3">
    <source>
        <dbReference type="ARBA" id="ARBA00023002"/>
    </source>
</evidence>
<keyword evidence="4" id="KW-1133">Transmembrane helix</keyword>
<evidence type="ECO:0000256" key="2">
    <source>
        <dbReference type="ARBA" id="ARBA00022827"/>
    </source>
</evidence>
<keyword evidence="3" id="KW-0560">Oxidoreductase</keyword>
<evidence type="ECO:0000313" key="6">
    <source>
        <dbReference type="EMBL" id="OBT98529.1"/>
    </source>
</evidence>
<dbReference type="GeneID" id="28836891"/>
<dbReference type="Gene3D" id="3.50.50.60">
    <property type="entry name" value="FAD/NAD(P)-binding domain"/>
    <property type="match status" value="1"/>
</dbReference>
<keyword evidence="1" id="KW-0285">Flavoprotein</keyword>
<name>A0A1B8GRR7_9PEZI</name>
<keyword evidence="4" id="KW-0812">Transmembrane</keyword>
<evidence type="ECO:0000313" key="7">
    <source>
        <dbReference type="Proteomes" id="UP000091956"/>
    </source>
</evidence>
<sequence length="431" mass="47328">MAQRKDFHVAVCGGGIGGLCLTIGLLRQNVSVKLYEAASAFAEVGAGVSFGPNTIRAMELIDPLIAKGFENCATTNGWPEKKDTWFDFRTGQEKGTRGGVVAAVNTHVADVKTRGKGEIGQNSTHRAHFLHELVKLIPDEVPEFGKRLKNIEEKGDKMVLTFEDGTTAEADAVIGCDGIKSRTREILLGIDHEAAHAVFSGKYAYRGLIPMDIAVDALGDELAKNSQMYMGEHGHVLTFPIEKGKTMNVVAFRTKPDGKWDDEKWVLASKKEDMVTDFAGWGDKVTSIISLMEKFDVWALFEHPPAPTYYKDRLCLLGDAAHASTPHQGAGAGQAIEDAFILSHLFGQVRSAADITQAFKAYDAVRRPRSQRVVTTSKEAGCLYEMEDGEVGSDLDKARENLLARCKWIWENDLNSQFREAQDAMMNGSKI</sequence>
<evidence type="ECO:0000256" key="1">
    <source>
        <dbReference type="ARBA" id="ARBA00022630"/>
    </source>
</evidence>
<keyword evidence="2" id="KW-0274">FAD</keyword>
<dbReference type="Pfam" id="PF01494">
    <property type="entry name" value="FAD_binding_3"/>
    <property type="match status" value="1"/>
</dbReference>
<dbReference type="InterPro" id="IPR036188">
    <property type="entry name" value="FAD/NAD-bd_sf"/>
</dbReference>
<dbReference type="InterPro" id="IPR051104">
    <property type="entry name" value="FAD_monoxygenase"/>
</dbReference>
<keyword evidence="4" id="KW-0472">Membrane</keyword>
<dbReference type="Proteomes" id="UP000091956">
    <property type="component" value="Unassembled WGS sequence"/>
</dbReference>
<accession>A0A1B8GRR7</accession>
<reference evidence="7" key="2">
    <citation type="journal article" date="2018" name="Nat. Commun.">
        <title>Extreme sensitivity to ultraviolet light in the fungal pathogen causing white-nose syndrome of bats.</title>
        <authorList>
            <person name="Palmer J.M."/>
            <person name="Drees K.P."/>
            <person name="Foster J.T."/>
            <person name="Lindner D.L."/>
        </authorList>
    </citation>
    <scope>NUCLEOTIDE SEQUENCE [LARGE SCALE GENOMIC DNA]</scope>
    <source>
        <strain evidence="7">UAMH 10579</strain>
    </source>
</reference>
<dbReference type="SUPFAM" id="SSF54373">
    <property type="entry name" value="FAD-linked reductases, C-terminal domain"/>
    <property type="match status" value="1"/>
</dbReference>
<feature type="transmembrane region" description="Helical" evidence="4">
    <location>
        <begin position="7"/>
        <end position="26"/>
    </location>
</feature>
<dbReference type="FunFam" id="3.50.50.60:FF:000153">
    <property type="entry name" value="Salicylate hydroxylase, putative"/>
    <property type="match status" value="1"/>
</dbReference>
<dbReference type="PRINTS" id="PR00420">
    <property type="entry name" value="RNGMNOXGNASE"/>
</dbReference>
<dbReference type="SUPFAM" id="SSF51905">
    <property type="entry name" value="FAD/NAD(P)-binding domain"/>
    <property type="match status" value="1"/>
</dbReference>
<dbReference type="GO" id="GO:0071949">
    <property type="term" value="F:FAD binding"/>
    <property type="evidence" value="ECO:0007669"/>
    <property type="project" value="InterPro"/>
</dbReference>
<dbReference type="RefSeq" id="XP_018132262.1">
    <property type="nucleotide sequence ID" value="XM_018272994.2"/>
</dbReference>
<protein>
    <recommendedName>
        <fullName evidence="5">FAD-binding domain-containing protein</fullName>
    </recommendedName>
</protein>
<dbReference type="PANTHER" id="PTHR46720">
    <property type="entry name" value="HYDROXYLASE, PUTATIVE (AFU_ORTHOLOGUE AFUA_3G01460)-RELATED"/>
    <property type="match status" value="1"/>
</dbReference>
<dbReference type="PANTHER" id="PTHR46720:SF3">
    <property type="entry name" value="FAD-BINDING DOMAIN-CONTAINING PROTEIN-RELATED"/>
    <property type="match status" value="1"/>
</dbReference>
<dbReference type="OrthoDB" id="417877at2759"/>
<dbReference type="STRING" id="342668.A0A1B8GRR7"/>
<dbReference type="AlphaFoldDB" id="A0A1B8GRR7"/>
<dbReference type="GO" id="GO:0016491">
    <property type="term" value="F:oxidoreductase activity"/>
    <property type="evidence" value="ECO:0007669"/>
    <property type="project" value="UniProtKB-KW"/>
</dbReference>
<reference evidence="6 7" key="1">
    <citation type="submission" date="2016-03" db="EMBL/GenBank/DDBJ databases">
        <title>Comparative genomics of Pseudogymnoascus destructans, the fungus causing white-nose syndrome of bats.</title>
        <authorList>
            <person name="Palmer J.M."/>
            <person name="Drees K.P."/>
            <person name="Foster J.T."/>
            <person name="Lindner D.L."/>
        </authorList>
    </citation>
    <scope>NUCLEOTIDE SEQUENCE [LARGE SCALE GENOMIC DNA]</scope>
    <source>
        <strain evidence="6 7">UAMH 10579</strain>
    </source>
</reference>
<dbReference type="InterPro" id="IPR002938">
    <property type="entry name" value="FAD-bd"/>
</dbReference>
<evidence type="ECO:0000256" key="4">
    <source>
        <dbReference type="SAM" id="Phobius"/>
    </source>
</evidence>
<feature type="domain" description="FAD-binding" evidence="5">
    <location>
        <begin position="7"/>
        <end position="376"/>
    </location>
</feature>
<gene>
    <name evidence="6" type="ORF">VE01_03505</name>
</gene>
<dbReference type="GO" id="GO:0044550">
    <property type="term" value="P:secondary metabolite biosynthetic process"/>
    <property type="evidence" value="ECO:0007669"/>
    <property type="project" value="TreeGrafter"/>
</dbReference>